<evidence type="ECO:0000259" key="7">
    <source>
        <dbReference type="PROSITE" id="PS51299"/>
    </source>
</evidence>
<keyword evidence="9" id="KW-1185">Reference proteome</keyword>
<evidence type="ECO:0000256" key="2">
    <source>
        <dbReference type="ARBA" id="ARBA00022969"/>
    </source>
</evidence>
<feature type="compositionally biased region" description="Polar residues" evidence="5">
    <location>
        <begin position="85"/>
        <end position="101"/>
    </location>
</feature>
<name>A0ABR0FDA2_9PEZI</name>
<feature type="compositionally biased region" description="Basic and acidic residues" evidence="5">
    <location>
        <begin position="663"/>
        <end position="675"/>
    </location>
</feature>
<evidence type="ECO:0000313" key="8">
    <source>
        <dbReference type="EMBL" id="KAK4641015.1"/>
    </source>
</evidence>
<dbReference type="PANTHER" id="PTHR38044:SF1">
    <property type="entry name" value="BOUQUET FORMATION PROTEIN 4"/>
    <property type="match status" value="1"/>
</dbReference>
<gene>
    <name evidence="8" type="ORF">QC761_608650</name>
</gene>
<dbReference type="GeneID" id="87900763"/>
<feature type="domain" description="HTH APSES-type" evidence="7">
    <location>
        <begin position="336"/>
        <end position="449"/>
    </location>
</feature>
<reference evidence="8 9" key="1">
    <citation type="journal article" date="2023" name="bioRxiv">
        <title>High-quality genome assemblies of four members of thePodospora anserinaspecies complex.</title>
        <authorList>
            <person name="Ament-Velasquez S.L."/>
            <person name="Vogan A.A."/>
            <person name="Wallerman O."/>
            <person name="Hartmann F."/>
            <person name="Gautier V."/>
            <person name="Silar P."/>
            <person name="Giraud T."/>
            <person name="Johannesson H."/>
        </authorList>
    </citation>
    <scope>NUCLEOTIDE SEQUENCE [LARGE SCALE GENOMIC DNA]</scope>
    <source>
        <strain evidence="8 9">CBS 112042</strain>
    </source>
</reference>
<protein>
    <recommendedName>
        <fullName evidence="7">HTH APSES-type domain-containing protein</fullName>
    </recommendedName>
</protein>
<evidence type="ECO:0000256" key="6">
    <source>
        <dbReference type="SAM" id="Phobius"/>
    </source>
</evidence>
<keyword evidence="6" id="KW-0812">Transmembrane</keyword>
<dbReference type="InterPro" id="IPR036887">
    <property type="entry name" value="HTH_APSES_sf"/>
</dbReference>
<evidence type="ECO:0000313" key="9">
    <source>
        <dbReference type="Proteomes" id="UP001322138"/>
    </source>
</evidence>
<comment type="caution">
    <text evidence="8">The sequence shown here is derived from an EMBL/GenBank/DDBJ whole genome shotgun (WGS) entry which is preliminary data.</text>
</comment>
<dbReference type="EMBL" id="JAFFGZ010000008">
    <property type="protein sequence ID" value="KAK4641015.1"/>
    <property type="molecule type" value="Genomic_DNA"/>
</dbReference>
<feature type="transmembrane region" description="Helical" evidence="6">
    <location>
        <begin position="686"/>
        <end position="711"/>
    </location>
</feature>
<dbReference type="PROSITE" id="PS51299">
    <property type="entry name" value="HTH_APSES"/>
    <property type="match status" value="1"/>
</dbReference>
<dbReference type="InterPro" id="IPR018004">
    <property type="entry name" value="KilA/APSES_HTH"/>
</dbReference>
<evidence type="ECO:0000256" key="3">
    <source>
        <dbReference type="ARBA" id="ARBA00023242"/>
    </source>
</evidence>
<dbReference type="Proteomes" id="UP001322138">
    <property type="component" value="Unassembled WGS sequence"/>
</dbReference>
<keyword evidence="4" id="KW-0183">Conidiation</keyword>
<dbReference type="SUPFAM" id="SSF54616">
    <property type="entry name" value="DNA-binding domain of Mlu1-box binding protein MBP1"/>
    <property type="match status" value="1"/>
</dbReference>
<keyword evidence="6" id="KW-0472">Membrane</keyword>
<dbReference type="PANTHER" id="PTHR38044">
    <property type="entry name" value="BOUQUET FORMATION PROTEIN 4"/>
    <property type="match status" value="1"/>
</dbReference>
<dbReference type="SMART" id="SM01252">
    <property type="entry name" value="KilA-N"/>
    <property type="match status" value="1"/>
</dbReference>
<feature type="region of interest" description="Disordered" evidence="5">
    <location>
        <begin position="85"/>
        <end position="105"/>
    </location>
</feature>
<feature type="compositionally biased region" description="Acidic residues" evidence="5">
    <location>
        <begin position="651"/>
        <end position="662"/>
    </location>
</feature>
<keyword evidence="6" id="KW-1133">Transmembrane helix</keyword>
<dbReference type="Gene3D" id="3.10.260.10">
    <property type="entry name" value="Transcription regulator HTH, APSES-type DNA-binding domain"/>
    <property type="match status" value="1"/>
</dbReference>
<evidence type="ECO:0000256" key="5">
    <source>
        <dbReference type="SAM" id="MobiDB-lite"/>
    </source>
</evidence>
<feature type="region of interest" description="Disordered" evidence="5">
    <location>
        <begin position="443"/>
        <end position="529"/>
    </location>
</feature>
<evidence type="ECO:0000256" key="1">
    <source>
        <dbReference type="ARBA" id="ARBA00004123"/>
    </source>
</evidence>
<comment type="subcellular location">
    <subcellularLocation>
        <location evidence="1">Nucleus</location>
    </subcellularLocation>
</comment>
<accession>A0ABR0FDA2</accession>
<dbReference type="InterPro" id="IPR003163">
    <property type="entry name" value="Tscrpt_reg_HTH_APSES-type"/>
</dbReference>
<evidence type="ECO:0000256" key="4">
    <source>
        <dbReference type="ARBA" id="ARBA00023321"/>
    </source>
</evidence>
<feature type="region of interest" description="Disordered" evidence="5">
    <location>
        <begin position="637"/>
        <end position="675"/>
    </location>
</feature>
<keyword evidence="2" id="KW-0749">Sporulation</keyword>
<dbReference type="InterPro" id="IPR037548">
    <property type="entry name" value="Bqt4"/>
</dbReference>
<organism evidence="8 9">
    <name type="scientific">Podospora bellae-mahoneyi</name>
    <dbReference type="NCBI Taxonomy" id="2093777"/>
    <lineage>
        <taxon>Eukaryota</taxon>
        <taxon>Fungi</taxon>
        <taxon>Dikarya</taxon>
        <taxon>Ascomycota</taxon>
        <taxon>Pezizomycotina</taxon>
        <taxon>Sordariomycetes</taxon>
        <taxon>Sordariomycetidae</taxon>
        <taxon>Sordariales</taxon>
        <taxon>Podosporaceae</taxon>
        <taxon>Podospora</taxon>
    </lineage>
</organism>
<keyword evidence="3" id="KW-0539">Nucleus</keyword>
<proteinExistence type="predicted"/>
<feature type="compositionally biased region" description="Low complexity" evidence="5">
    <location>
        <begin position="476"/>
        <end position="494"/>
    </location>
</feature>
<dbReference type="RefSeq" id="XP_062729991.1">
    <property type="nucleotide sequence ID" value="XM_062881281.1"/>
</dbReference>
<sequence length="714" mass="78304">MRGCLSVTGRGELMACTTIMSHFRKKQRGRLEGNGVSGLKTMPSSQLGRLQFVDSLGSPRNHGACVWTPPCWFPSRWLQSRANQNLRSTAHSGPSRDSMTSKVVGGPCHQHAKPFPMGPVALLGVLSLRRSRGPGHFSPNLSLSQRERFNRLRLGKSSAAPSTLSTCQSRPVAPSLYAAPKHWTASLFCRLLPRYPGPCSYLGSGLIPTKLVALWTTDFPRRPLRLRAKDFACRALRSHIKLSSQYISLRITNIHKTEAFLEGSSSPRRTLAADKMATHRHLPQRYNQFMIDDVPPHNELVSRRRLGRTRLSPKVAAFTHNDANDPLLDDTFDYAHLRAPLPKGIVSPIWGLNKSSPSSYFLMRRSRDGFVSATGMFKASFPYANLEEEEAERRYIKSQPTTSANETAGNVWIPPQQALDLAVEYKILPWIRALLDPSEIAVNPSSEGPKAPPAFHGLTQYPLPPPTPSRLRRSSRSASPAKTAPPSTRRPIATPRRRRAGSKPPVPGVVESQPADSQATLVNGGGGDEEIFQTTSVSAPVTTVAKVEEVKEGEVKVEAVQQDSDAVLNTTEEPKIKVHVDQDVKVDADGEEVKHTKVDVEVPIFGGKLPSSEEAAKMVAEARAMVEAATKAVDNEAVVEPTKSKRKADDIAEDEDDQDEDAPESRQAKKVKTEAEIRKQKIRRRAFFGVTATVAVGAIGALLPMITPYIANAL</sequence>